<dbReference type="PANTHER" id="PTHR46268">
    <property type="entry name" value="STRESS RESPONSE PROTEIN NHAX"/>
    <property type="match status" value="1"/>
</dbReference>
<gene>
    <name evidence="3" type="ORF">PVK37_15515</name>
</gene>
<evidence type="ECO:0000313" key="3">
    <source>
        <dbReference type="EMBL" id="WDZ87706.1"/>
    </source>
</evidence>
<accession>A0ABY7ZY22</accession>
<organism evidence="3 4">
    <name type="scientific">Micromonospora cathayae</name>
    <dbReference type="NCBI Taxonomy" id="3028804"/>
    <lineage>
        <taxon>Bacteria</taxon>
        <taxon>Bacillati</taxon>
        <taxon>Actinomycetota</taxon>
        <taxon>Actinomycetes</taxon>
        <taxon>Micromonosporales</taxon>
        <taxon>Micromonosporaceae</taxon>
        <taxon>Micromonospora</taxon>
    </lineage>
</organism>
<dbReference type="InterPro" id="IPR006016">
    <property type="entry name" value="UspA"/>
</dbReference>
<dbReference type="SUPFAM" id="SSF52402">
    <property type="entry name" value="Adenine nucleotide alpha hydrolases-like"/>
    <property type="match status" value="2"/>
</dbReference>
<dbReference type="Pfam" id="PF00582">
    <property type="entry name" value="Usp"/>
    <property type="match status" value="2"/>
</dbReference>
<protein>
    <submittedName>
        <fullName evidence="3">Universal stress protein</fullName>
    </submittedName>
</protein>
<dbReference type="RefSeq" id="WP_275034713.1">
    <property type="nucleotide sequence ID" value="NZ_CP118615.1"/>
</dbReference>
<reference evidence="3 4" key="1">
    <citation type="submission" date="2023-02" db="EMBL/GenBank/DDBJ databases">
        <authorList>
            <person name="Mo P."/>
        </authorList>
    </citation>
    <scope>NUCLEOTIDE SEQUENCE [LARGE SCALE GENOMIC DNA]</scope>
    <source>
        <strain evidence="3 4">HUAS 3</strain>
    </source>
</reference>
<evidence type="ECO:0000256" key="1">
    <source>
        <dbReference type="ARBA" id="ARBA00008791"/>
    </source>
</evidence>
<dbReference type="EMBL" id="CP118615">
    <property type="protein sequence ID" value="WDZ87706.1"/>
    <property type="molecule type" value="Genomic_DNA"/>
</dbReference>
<dbReference type="PRINTS" id="PR01438">
    <property type="entry name" value="UNVRSLSTRESS"/>
</dbReference>
<dbReference type="Gene3D" id="3.40.50.620">
    <property type="entry name" value="HUPs"/>
    <property type="match status" value="2"/>
</dbReference>
<name>A0ABY7ZY22_9ACTN</name>
<dbReference type="InterPro" id="IPR006015">
    <property type="entry name" value="Universal_stress_UspA"/>
</dbReference>
<keyword evidence="4" id="KW-1185">Reference proteome</keyword>
<dbReference type="Proteomes" id="UP001219605">
    <property type="component" value="Chromosome"/>
</dbReference>
<feature type="domain" description="UspA" evidence="2">
    <location>
        <begin position="146"/>
        <end position="266"/>
    </location>
</feature>
<dbReference type="InterPro" id="IPR014729">
    <property type="entry name" value="Rossmann-like_a/b/a_fold"/>
</dbReference>
<dbReference type="PANTHER" id="PTHR46268:SF6">
    <property type="entry name" value="UNIVERSAL STRESS PROTEIN UP12"/>
    <property type="match status" value="1"/>
</dbReference>
<feature type="domain" description="UspA" evidence="2">
    <location>
        <begin position="9"/>
        <end position="138"/>
    </location>
</feature>
<evidence type="ECO:0000313" key="4">
    <source>
        <dbReference type="Proteomes" id="UP001219605"/>
    </source>
</evidence>
<proteinExistence type="inferred from homology"/>
<comment type="similarity">
    <text evidence="1">Belongs to the universal stress protein A family.</text>
</comment>
<sequence>MSAAADAPVVVGVSGSEQSLSVVRLAAREAAEHGRRLCVLHAFNWEAALAAPSVVGPRAEAEEAIARAVAVADEVAPDLRVDGQLVEGAAVAGLLRRSESAFLVVVGDGGLSSRDCVPADAAAVQVAARAGCPALVARLAPPPSGPVLVGLDGSATARSALDFAADCAGRHDGRLRAVRVVEPGADDDRADRELAETVDRCGRRFPMVTVEREVLRGDPGHTLVEQSRSARLVVVGTRGDQPLRGMLGAVSQSLLYHAPAPVLFVRGVVDTDDGGR</sequence>
<evidence type="ECO:0000259" key="2">
    <source>
        <dbReference type="Pfam" id="PF00582"/>
    </source>
</evidence>